<keyword evidence="7 10" id="KW-0283">Flagellar rotation</keyword>
<evidence type="ECO:0000256" key="2">
    <source>
        <dbReference type="ARBA" id="ARBA00004162"/>
    </source>
</evidence>
<evidence type="ECO:0000256" key="6">
    <source>
        <dbReference type="ARBA" id="ARBA00022692"/>
    </source>
</evidence>
<protein>
    <recommendedName>
        <fullName evidence="10">Flagellar protein FliL</fullName>
    </recommendedName>
</protein>
<dbReference type="GO" id="GO:0006935">
    <property type="term" value="P:chemotaxis"/>
    <property type="evidence" value="ECO:0007669"/>
    <property type="project" value="UniProtKB-KW"/>
</dbReference>
<dbReference type="GO" id="GO:0005886">
    <property type="term" value="C:plasma membrane"/>
    <property type="evidence" value="ECO:0007669"/>
    <property type="project" value="UniProtKB-SubCell"/>
</dbReference>
<reference evidence="12" key="1">
    <citation type="submission" date="2016-10" db="EMBL/GenBank/DDBJ databases">
        <authorList>
            <person name="Varghese N."/>
            <person name="Submissions S."/>
        </authorList>
    </citation>
    <scope>NUCLEOTIDE SEQUENCE [LARGE SCALE GENOMIC DNA]</scope>
    <source>
        <strain evidence="12">DSM 26922</strain>
    </source>
</reference>
<evidence type="ECO:0000256" key="4">
    <source>
        <dbReference type="ARBA" id="ARBA00022475"/>
    </source>
</evidence>
<keyword evidence="8" id="KW-1133">Transmembrane helix</keyword>
<keyword evidence="5 10" id="KW-0145">Chemotaxis</keyword>
<keyword evidence="12" id="KW-1185">Reference proteome</keyword>
<keyword evidence="6" id="KW-0812">Transmembrane</keyword>
<keyword evidence="10" id="KW-0997">Cell inner membrane</keyword>
<evidence type="ECO:0000256" key="9">
    <source>
        <dbReference type="ARBA" id="ARBA00023136"/>
    </source>
</evidence>
<dbReference type="RefSeq" id="WP_089946255.1">
    <property type="nucleotide sequence ID" value="NZ_FNOI01000002.1"/>
</dbReference>
<keyword evidence="11" id="KW-0282">Flagellum</keyword>
<evidence type="ECO:0000313" key="11">
    <source>
        <dbReference type="EMBL" id="SDW67769.1"/>
    </source>
</evidence>
<gene>
    <name evidence="11" type="ORF">SAMN04488001_1525</name>
</gene>
<evidence type="ECO:0000256" key="10">
    <source>
        <dbReference type="RuleBase" id="RU364125"/>
    </source>
</evidence>
<proteinExistence type="inferred from homology"/>
<dbReference type="InterPro" id="IPR005503">
    <property type="entry name" value="FliL"/>
</dbReference>
<keyword evidence="11" id="KW-0966">Cell projection</keyword>
<comment type="similarity">
    <text evidence="3 10">Belongs to the FliL family.</text>
</comment>
<dbReference type="Proteomes" id="UP000199441">
    <property type="component" value="Unassembled WGS sequence"/>
</dbReference>
<evidence type="ECO:0000256" key="7">
    <source>
        <dbReference type="ARBA" id="ARBA00022779"/>
    </source>
</evidence>
<dbReference type="GO" id="GO:0071973">
    <property type="term" value="P:bacterial-type flagellum-dependent cell motility"/>
    <property type="evidence" value="ECO:0007669"/>
    <property type="project" value="InterPro"/>
</dbReference>
<evidence type="ECO:0000256" key="5">
    <source>
        <dbReference type="ARBA" id="ARBA00022500"/>
    </source>
</evidence>
<dbReference type="STRING" id="670155.SAMN04488001_1525"/>
<keyword evidence="4" id="KW-1003">Cell membrane</keyword>
<evidence type="ECO:0000256" key="3">
    <source>
        <dbReference type="ARBA" id="ARBA00008281"/>
    </source>
</evidence>
<name>A0A1H2VIP8_9RHOB</name>
<evidence type="ECO:0000256" key="8">
    <source>
        <dbReference type="ARBA" id="ARBA00022989"/>
    </source>
</evidence>
<evidence type="ECO:0000256" key="1">
    <source>
        <dbReference type="ARBA" id="ARBA00002254"/>
    </source>
</evidence>
<evidence type="ECO:0000313" key="12">
    <source>
        <dbReference type="Proteomes" id="UP000199441"/>
    </source>
</evidence>
<dbReference type="Pfam" id="PF03748">
    <property type="entry name" value="FliL"/>
    <property type="match status" value="1"/>
</dbReference>
<sequence length="163" mass="17146">MGALIPVLLLVLGLAAGVGAGFFLRPAPPEPPTASSVDEGPAEAAAPLKAAEPVEVELSFVKINNQFVVPVIKDDLVSALVVLSLSLEVPAVDTSAIYDREPKLRDAFLQVLFDHAYLGGFDGVYTASTAMDTLRSSLLASARRVAGENVSDVLITDIVRQDM</sequence>
<dbReference type="AlphaFoldDB" id="A0A1H2VIP8"/>
<keyword evidence="9 10" id="KW-0472">Membrane</keyword>
<comment type="function">
    <text evidence="1 10">Controls the rotational direction of flagella during chemotaxis.</text>
</comment>
<accession>A0A1H2VIP8</accession>
<keyword evidence="11" id="KW-0969">Cilium</keyword>
<comment type="subcellular location">
    <subcellularLocation>
        <location evidence="10">Cell inner membrane</location>
    </subcellularLocation>
    <subcellularLocation>
        <location evidence="2">Cell membrane</location>
        <topology evidence="2">Single-pass membrane protein</topology>
    </subcellularLocation>
</comment>
<dbReference type="EMBL" id="FNOI01000002">
    <property type="protein sequence ID" value="SDW67769.1"/>
    <property type="molecule type" value="Genomic_DNA"/>
</dbReference>
<dbReference type="GO" id="GO:0009425">
    <property type="term" value="C:bacterial-type flagellum basal body"/>
    <property type="evidence" value="ECO:0007669"/>
    <property type="project" value="InterPro"/>
</dbReference>
<organism evidence="11 12">
    <name type="scientific">Litoreibacter albidus</name>
    <dbReference type="NCBI Taxonomy" id="670155"/>
    <lineage>
        <taxon>Bacteria</taxon>
        <taxon>Pseudomonadati</taxon>
        <taxon>Pseudomonadota</taxon>
        <taxon>Alphaproteobacteria</taxon>
        <taxon>Rhodobacterales</taxon>
        <taxon>Roseobacteraceae</taxon>
        <taxon>Litoreibacter</taxon>
    </lineage>
</organism>
<dbReference type="OrthoDB" id="7864548at2"/>